<dbReference type="PANTHER" id="PTHR45527:SF1">
    <property type="entry name" value="FATTY ACID SYNTHASE"/>
    <property type="match status" value="1"/>
</dbReference>
<dbReference type="GO" id="GO:0031177">
    <property type="term" value="F:phosphopantetheine binding"/>
    <property type="evidence" value="ECO:0007669"/>
    <property type="project" value="TreeGrafter"/>
</dbReference>
<protein>
    <submittedName>
        <fullName evidence="2">AMP-binding protein</fullName>
    </submittedName>
</protein>
<dbReference type="PANTHER" id="PTHR45527">
    <property type="entry name" value="NONRIBOSOMAL PEPTIDE SYNTHETASE"/>
    <property type="match status" value="1"/>
</dbReference>
<sequence>RTVPELFAERVALAPDDPAVVFEGTTLPYAELDRRANRLAHHLVSAGVRPEDFVALALPRSADLAVAVLAVHKAGAA</sequence>
<dbReference type="AlphaFoldDB" id="A0A6G3X8E1"/>
<dbReference type="GO" id="GO:0043041">
    <property type="term" value="P:amino acid activation for nonribosomal peptide biosynthetic process"/>
    <property type="evidence" value="ECO:0007669"/>
    <property type="project" value="TreeGrafter"/>
</dbReference>
<name>A0A6G3X8E1_9ACTN</name>
<dbReference type="Pfam" id="PF00501">
    <property type="entry name" value="AMP-binding"/>
    <property type="match status" value="1"/>
</dbReference>
<dbReference type="InterPro" id="IPR042099">
    <property type="entry name" value="ANL_N_sf"/>
</dbReference>
<evidence type="ECO:0000313" key="2">
    <source>
        <dbReference type="EMBL" id="NEE13991.1"/>
    </source>
</evidence>
<feature type="non-terminal residue" evidence="2">
    <location>
        <position position="77"/>
    </location>
</feature>
<dbReference type="Gene3D" id="3.40.50.12780">
    <property type="entry name" value="N-terminal domain of ligase-like"/>
    <property type="match status" value="1"/>
</dbReference>
<dbReference type="GO" id="GO:0044550">
    <property type="term" value="P:secondary metabolite biosynthetic process"/>
    <property type="evidence" value="ECO:0007669"/>
    <property type="project" value="TreeGrafter"/>
</dbReference>
<organism evidence="2">
    <name type="scientific">Streptomyces sp. SID7499</name>
    <dbReference type="NCBI Taxonomy" id="2706086"/>
    <lineage>
        <taxon>Bacteria</taxon>
        <taxon>Bacillati</taxon>
        <taxon>Actinomycetota</taxon>
        <taxon>Actinomycetes</taxon>
        <taxon>Kitasatosporales</taxon>
        <taxon>Streptomycetaceae</taxon>
        <taxon>Streptomyces</taxon>
    </lineage>
</organism>
<gene>
    <name evidence="2" type="ORF">G3M58_46985</name>
</gene>
<reference evidence="2" key="1">
    <citation type="submission" date="2020-01" db="EMBL/GenBank/DDBJ databases">
        <title>Insect and environment-associated Actinomycetes.</title>
        <authorList>
            <person name="Currrie C."/>
            <person name="Chevrette M."/>
            <person name="Carlson C."/>
            <person name="Stubbendieck R."/>
            <person name="Wendt-Pienkowski E."/>
        </authorList>
    </citation>
    <scope>NUCLEOTIDE SEQUENCE</scope>
    <source>
        <strain evidence="2">SID7499</strain>
    </source>
</reference>
<comment type="caution">
    <text evidence="2">The sequence shown here is derived from an EMBL/GenBank/DDBJ whole genome shotgun (WGS) entry which is preliminary data.</text>
</comment>
<proteinExistence type="predicted"/>
<dbReference type="InterPro" id="IPR000873">
    <property type="entry name" value="AMP-dep_synth/lig_dom"/>
</dbReference>
<dbReference type="GO" id="GO:0005737">
    <property type="term" value="C:cytoplasm"/>
    <property type="evidence" value="ECO:0007669"/>
    <property type="project" value="TreeGrafter"/>
</dbReference>
<feature type="non-terminal residue" evidence="2">
    <location>
        <position position="1"/>
    </location>
</feature>
<dbReference type="SUPFAM" id="SSF56801">
    <property type="entry name" value="Acetyl-CoA synthetase-like"/>
    <property type="match status" value="1"/>
</dbReference>
<dbReference type="EMBL" id="JAAGMN010004987">
    <property type="protein sequence ID" value="NEE13991.1"/>
    <property type="molecule type" value="Genomic_DNA"/>
</dbReference>
<feature type="domain" description="AMP-dependent synthetase/ligase" evidence="1">
    <location>
        <begin position="7"/>
        <end position="77"/>
    </location>
</feature>
<accession>A0A6G3X8E1</accession>
<evidence type="ECO:0000259" key="1">
    <source>
        <dbReference type="Pfam" id="PF00501"/>
    </source>
</evidence>